<reference evidence="1" key="1">
    <citation type="submission" date="2020-11" db="EMBL/GenBank/DDBJ databases">
        <authorList>
            <consortium name="DOE Joint Genome Institute"/>
            <person name="Ahrendt S."/>
            <person name="Riley R."/>
            <person name="Andreopoulos W."/>
            <person name="Labutti K."/>
            <person name="Pangilinan J."/>
            <person name="Ruiz-Duenas F.J."/>
            <person name="Barrasa J.M."/>
            <person name="Sanchez-Garcia M."/>
            <person name="Camarero S."/>
            <person name="Miyauchi S."/>
            <person name="Serrano A."/>
            <person name="Linde D."/>
            <person name="Babiker R."/>
            <person name="Drula E."/>
            <person name="Ayuso-Fernandez I."/>
            <person name="Pacheco R."/>
            <person name="Padilla G."/>
            <person name="Ferreira P."/>
            <person name="Barriuso J."/>
            <person name="Kellner H."/>
            <person name="Castanera R."/>
            <person name="Alfaro M."/>
            <person name="Ramirez L."/>
            <person name="Pisabarro A.G."/>
            <person name="Kuo A."/>
            <person name="Tritt A."/>
            <person name="Lipzen A."/>
            <person name="He G."/>
            <person name="Yan M."/>
            <person name="Ng V."/>
            <person name="Cullen D."/>
            <person name="Martin F."/>
            <person name="Rosso M.-N."/>
            <person name="Henrissat B."/>
            <person name="Hibbett D."/>
            <person name="Martinez A.T."/>
            <person name="Grigoriev I.V."/>
        </authorList>
    </citation>
    <scope>NUCLEOTIDE SEQUENCE</scope>
    <source>
        <strain evidence="1">CBS 506.95</strain>
    </source>
</reference>
<dbReference type="AlphaFoldDB" id="A0A9P6EBB5"/>
<dbReference type="Proteomes" id="UP000807306">
    <property type="component" value="Unassembled WGS sequence"/>
</dbReference>
<accession>A0A9P6EBB5</accession>
<name>A0A9P6EBB5_9AGAR</name>
<gene>
    <name evidence="1" type="ORF">CPB83DRAFT_511014</name>
</gene>
<keyword evidence="2" id="KW-1185">Reference proteome</keyword>
<evidence type="ECO:0000313" key="1">
    <source>
        <dbReference type="EMBL" id="KAF9525865.1"/>
    </source>
</evidence>
<dbReference type="EMBL" id="MU157878">
    <property type="protein sequence ID" value="KAF9525865.1"/>
    <property type="molecule type" value="Genomic_DNA"/>
</dbReference>
<dbReference type="OrthoDB" id="2367075at2759"/>
<sequence>MNTSEESDPVIQSSEGASVMENDDIYYFDFVVFEVENTRFFEFQKLASCNIRAPTPSSYAECLGALDLATKWNMSGMRERAIISLNRMMKAQTETKSIVESILAAKKYRVDGWVSAGFIKLIGKLEVDMEDLELLGWETAARLLDARFRITRVQLLGEFEERPEETCEECSGDSSLGTKPICKWGCGERGCFRRCAGCAGGAPSKCVYKCGNWSRRDFLNSSAIQTQFVRILASESLAPT</sequence>
<comment type="caution">
    <text evidence="1">The sequence shown here is derived from an EMBL/GenBank/DDBJ whole genome shotgun (WGS) entry which is preliminary data.</text>
</comment>
<evidence type="ECO:0000313" key="2">
    <source>
        <dbReference type="Proteomes" id="UP000807306"/>
    </source>
</evidence>
<protein>
    <submittedName>
        <fullName evidence="1">Uncharacterized protein</fullName>
    </submittedName>
</protein>
<proteinExistence type="predicted"/>
<organism evidence="1 2">
    <name type="scientific">Crepidotus variabilis</name>
    <dbReference type="NCBI Taxonomy" id="179855"/>
    <lineage>
        <taxon>Eukaryota</taxon>
        <taxon>Fungi</taxon>
        <taxon>Dikarya</taxon>
        <taxon>Basidiomycota</taxon>
        <taxon>Agaricomycotina</taxon>
        <taxon>Agaricomycetes</taxon>
        <taxon>Agaricomycetidae</taxon>
        <taxon>Agaricales</taxon>
        <taxon>Agaricineae</taxon>
        <taxon>Crepidotaceae</taxon>
        <taxon>Crepidotus</taxon>
    </lineage>
</organism>